<organism evidence="2">
    <name type="scientific">marine sediment metagenome</name>
    <dbReference type="NCBI Taxonomy" id="412755"/>
    <lineage>
        <taxon>unclassified sequences</taxon>
        <taxon>metagenomes</taxon>
        <taxon>ecological metagenomes</taxon>
    </lineage>
</organism>
<dbReference type="SUPFAM" id="SSF53300">
    <property type="entry name" value="vWA-like"/>
    <property type="match status" value="1"/>
</dbReference>
<protein>
    <recommendedName>
        <fullName evidence="3">VWFA domain-containing protein</fullName>
    </recommendedName>
</protein>
<dbReference type="InterPro" id="IPR036465">
    <property type="entry name" value="vWFA_dom_sf"/>
</dbReference>
<evidence type="ECO:0008006" key="3">
    <source>
        <dbReference type="Google" id="ProtNLM"/>
    </source>
</evidence>
<keyword evidence="1" id="KW-0812">Transmembrane</keyword>
<sequence length="134" mass="15395">MSKNFGRANIAGGIFIAITFIIEVYKKISEKTFRLIIVIDDGAYKIPSHYMTALEELIKKVKDMPFFIDIVYIGRQIFEESSKLLKLVNLSKGEFHEIKNVKELSGVLTELSDKKFITVPSFVMQCIRMILKDN</sequence>
<comment type="caution">
    <text evidence="2">The sequence shown here is derived from an EMBL/GenBank/DDBJ whole genome shotgun (WGS) entry which is preliminary data.</text>
</comment>
<keyword evidence="1" id="KW-0472">Membrane</keyword>
<dbReference type="EMBL" id="LAZR01067670">
    <property type="protein sequence ID" value="KKK51121.1"/>
    <property type="molecule type" value="Genomic_DNA"/>
</dbReference>
<dbReference type="AlphaFoldDB" id="A0A0F8YSY8"/>
<name>A0A0F8YSY8_9ZZZZ</name>
<proteinExistence type="predicted"/>
<evidence type="ECO:0000313" key="2">
    <source>
        <dbReference type="EMBL" id="KKK51121.1"/>
    </source>
</evidence>
<evidence type="ECO:0000256" key="1">
    <source>
        <dbReference type="SAM" id="Phobius"/>
    </source>
</evidence>
<keyword evidence="1" id="KW-1133">Transmembrane helix</keyword>
<accession>A0A0F8YSY8</accession>
<reference evidence="2" key="1">
    <citation type="journal article" date="2015" name="Nature">
        <title>Complex archaea that bridge the gap between prokaryotes and eukaryotes.</title>
        <authorList>
            <person name="Spang A."/>
            <person name="Saw J.H."/>
            <person name="Jorgensen S.L."/>
            <person name="Zaremba-Niedzwiedzka K."/>
            <person name="Martijn J."/>
            <person name="Lind A.E."/>
            <person name="van Eijk R."/>
            <person name="Schleper C."/>
            <person name="Guy L."/>
            <person name="Ettema T.J."/>
        </authorList>
    </citation>
    <scope>NUCLEOTIDE SEQUENCE</scope>
</reference>
<feature type="transmembrane region" description="Helical" evidence="1">
    <location>
        <begin position="6"/>
        <end position="25"/>
    </location>
</feature>
<gene>
    <name evidence="2" type="ORF">LCGC14_3118140</name>
</gene>